<sequence>MGGGVVLSMRHDPTGYWSTALGFGVDEPVTAELIAQV</sequence>
<organism evidence="1 2">
    <name type="scientific">Micromonospora chokoriensis</name>
    <dbReference type="NCBI Taxonomy" id="356851"/>
    <lineage>
        <taxon>Bacteria</taxon>
        <taxon>Bacillati</taxon>
        <taxon>Actinomycetota</taxon>
        <taxon>Actinomycetes</taxon>
        <taxon>Micromonosporales</taxon>
        <taxon>Micromonosporaceae</taxon>
        <taxon>Micromonospora</taxon>
    </lineage>
</organism>
<accession>A0A1C4Y6C5</accession>
<evidence type="ECO:0000313" key="1">
    <source>
        <dbReference type="EMBL" id="SCF16277.1"/>
    </source>
</evidence>
<reference evidence="2" key="1">
    <citation type="submission" date="2016-06" db="EMBL/GenBank/DDBJ databases">
        <authorList>
            <person name="Varghese N."/>
            <person name="Submissions Spin"/>
        </authorList>
    </citation>
    <scope>NUCLEOTIDE SEQUENCE [LARGE SCALE GENOMIC DNA]</scope>
    <source>
        <strain evidence="2">DSM 45160</strain>
    </source>
</reference>
<dbReference type="EMBL" id="LT607409">
    <property type="protein sequence ID" value="SCF16277.1"/>
    <property type="molecule type" value="Genomic_DNA"/>
</dbReference>
<gene>
    <name evidence="1" type="ORF">GA0070612_4344</name>
</gene>
<evidence type="ECO:0000313" key="2">
    <source>
        <dbReference type="Proteomes" id="UP000198224"/>
    </source>
</evidence>
<dbReference type="Proteomes" id="UP000198224">
    <property type="component" value="Chromosome I"/>
</dbReference>
<protein>
    <submittedName>
        <fullName evidence="1">Uncharacterized protein</fullName>
    </submittedName>
</protein>
<name>A0A1C4Y6C5_9ACTN</name>
<dbReference type="AlphaFoldDB" id="A0A1C4Y6C5"/>
<keyword evidence="2" id="KW-1185">Reference proteome</keyword>
<proteinExistence type="predicted"/>